<dbReference type="InterPro" id="IPR013783">
    <property type="entry name" value="Ig-like_fold"/>
</dbReference>
<dbReference type="Gene3D" id="2.60.40.10">
    <property type="entry name" value="Immunoglobulins"/>
    <property type="match status" value="2"/>
</dbReference>
<dbReference type="FunFam" id="2.20.100.10:FF:000001">
    <property type="entry name" value="semaphorin-5A isoform X1"/>
    <property type="match status" value="1"/>
</dbReference>
<evidence type="ECO:0000256" key="6">
    <source>
        <dbReference type="ARBA" id="ARBA00022737"/>
    </source>
</evidence>
<feature type="region of interest" description="Disordered" evidence="14">
    <location>
        <begin position="900"/>
        <end position="920"/>
    </location>
</feature>
<reference evidence="19 20" key="1">
    <citation type="journal article" date="2018" name="Sci. Rep.">
        <title>Comparative analysis of the Pocillopora damicornis genome highlights role of immune system in coral evolution.</title>
        <authorList>
            <person name="Cunning R."/>
            <person name="Bay R.A."/>
            <person name="Gillette P."/>
            <person name="Baker A.C."/>
            <person name="Traylor-Knowles N."/>
        </authorList>
    </citation>
    <scope>NUCLEOTIDE SEQUENCE [LARGE SCALE GENOMIC DNA]</scope>
    <source>
        <strain evidence="19">RSMAS</strain>
        <tissue evidence="19">Whole animal</tissue>
    </source>
</reference>
<evidence type="ECO:0000256" key="2">
    <source>
        <dbReference type="ARBA" id="ARBA00009844"/>
    </source>
</evidence>
<keyword evidence="4 13" id="KW-0812">Transmembrane</keyword>
<comment type="caution">
    <text evidence="19">The sequence shown here is derived from an EMBL/GenBank/DDBJ whole genome shotgun (WGS) entry which is preliminary data.</text>
</comment>
<dbReference type="InterPro" id="IPR000884">
    <property type="entry name" value="TSP1_rpt"/>
</dbReference>
<keyword evidence="8 13" id="KW-0472">Membrane</keyword>
<dbReference type="GO" id="GO:0005886">
    <property type="term" value="C:plasma membrane"/>
    <property type="evidence" value="ECO:0007669"/>
    <property type="project" value="UniProtKB-SubCell"/>
</dbReference>
<sequence>MESRVVLACMICFVLSQSACGSDIGLGRERSPGLLEDVPNAGYSCVGVICQLPLKSIGAAKEKAGSGLKTRTNVVKPEFITEPEDQFVLPNSPSVNLLCEARFVLDLTFHCSGDLLQREIHESQTENPGKLLIVEITISQDLFKNNATDAVCTCVATGDKGQVIKNLDKNIVISPSVNTRVPKNTLVTLKCKPPAGVPRPTVSWWKDGRLLDSSSRGVLFGTDPNFLEVIIRKAKISHGGHYTCEVSNLAGSQKSTAIKLTVYVDGGWSEWQEFSPCNAPKCGAGRKMLKRLCSNPPPQNGGDLCEGSNIKYEPCQDFSPDISITCPDPINIFVNQSDVRLLNISWNKPVIHSAGNDTKFSVKVIPDWAQPPALFEAKSSVYVIKYLTQDKCGYTASCSFNITVYNNSVLMESRLCVCNPELQGKHFGFKSTTSHYFNRLFLIVPAVLLLVVCIVLFIYVNRYRSLRKRFGLSVARQNEGTWTHAHECTFCSGHDVGSKNITDEKGHVVSRCASYAEIPPLNRKLTAASPTGSGAFDFQGASEYPAASALLKGRGKTMQVEAHVNGEEREDTSRNFKRTYSSVSNKSTASEISRMMWNISNIPENADPKMVACGLVDHNGGKFTIGNTGVSLTVPTGAIPEGRTEGIYIAIVNKEKEHPQITGKQSLLSPVVKCGPTGLKFQRPVTLSIPHCALLDRGAWKLKVQYNESEPSTIADWKQLIDVSTQDGTEDSHVLVGPNTVHLMVDHFTLFAVIGESTANQKAERDLQVLAYVTPPEANSDCVVRVYCVEGTPAAIEDVHNHEIKKYRGETIESPQQLRFKDGGGDLLVELTDCQTGWQPRLKTKKIRFRDIWEGIHRLPSATFVFSLRDTTVSGFSAQFDVRQDCENGDEREVNVVTTVKRGHEESTGPRNDQRQSNTSLAARCEDSANFPTGESFACLMDHSTALLNAGSIGNPWHYRQSEVAGTCGGIPSSSPMSARQMSSGYFSVGFESLQTVGLLSRELRSKLALILDPPLESDWKVLADKFGLTHEHIKWIDSRKNHSPTEILFNYLETIDVPQYRFSLPKLSEILQQIGRDDAFEIVTAEMSKKKETEV</sequence>
<dbReference type="InterPro" id="IPR033772">
    <property type="entry name" value="UPA"/>
</dbReference>
<dbReference type="SMART" id="SM00218">
    <property type="entry name" value="ZU5"/>
    <property type="match status" value="1"/>
</dbReference>
<organism evidence="19 20">
    <name type="scientific">Pocillopora damicornis</name>
    <name type="common">Cauliflower coral</name>
    <name type="synonym">Millepora damicornis</name>
    <dbReference type="NCBI Taxonomy" id="46731"/>
    <lineage>
        <taxon>Eukaryota</taxon>
        <taxon>Metazoa</taxon>
        <taxon>Cnidaria</taxon>
        <taxon>Anthozoa</taxon>
        <taxon>Hexacorallia</taxon>
        <taxon>Scleractinia</taxon>
        <taxon>Astrocoeniina</taxon>
        <taxon>Pocilloporidae</taxon>
        <taxon>Pocillopora</taxon>
    </lineage>
</organism>
<feature type="compositionally biased region" description="Basic and acidic residues" evidence="14">
    <location>
        <begin position="564"/>
        <end position="574"/>
    </location>
</feature>
<dbReference type="InterPro" id="IPR003599">
    <property type="entry name" value="Ig_sub"/>
</dbReference>
<dbReference type="EMBL" id="RCHS01001985">
    <property type="protein sequence ID" value="RMX50331.1"/>
    <property type="molecule type" value="Genomic_DNA"/>
</dbReference>
<evidence type="ECO:0000256" key="10">
    <source>
        <dbReference type="ARBA" id="ARBA00023170"/>
    </source>
</evidence>
<evidence type="ECO:0000256" key="8">
    <source>
        <dbReference type="ARBA" id="ARBA00023136"/>
    </source>
</evidence>
<evidence type="ECO:0000256" key="11">
    <source>
        <dbReference type="ARBA" id="ARBA00023180"/>
    </source>
</evidence>
<dbReference type="InterPro" id="IPR036383">
    <property type="entry name" value="TSP1_rpt_sf"/>
</dbReference>
<evidence type="ECO:0000259" key="18">
    <source>
        <dbReference type="PROSITE" id="PS51145"/>
    </source>
</evidence>
<dbReference type="Pfam" id="PF00090">
    <property type="entry name" value="TSP_1"/>
    <property type="match status" value="1"/>
</dbReference>
<feature type="domain" description="Death" evidence="15">
    <location>
        <begin position="1005"/>
        <end position="1088"/>
    </location>
</feature>
<keyword evidence="5 13" id="KW-0732">Signal</keyword>
<feature type="chain" id="PRO_5025093173" description="Netrin receptor UNC5" evidence="13">
    <location>
        <begin position="22"/>
        <end position="1096"/>
    </location>
</feature>
<dbReference type="InterPro" id="IPR000488">
    <property type="entry name" value="Death_dom"/>
</dbReference>
<keyword evidence="20" id="KW-1185">Reference proteome</keyword>
<keyword evidence="3 13" id="KW-0217">Developmental protein</keyword>
<dbReference type="InterPro" id="IPR036179">
    <property type="entry name" value="Ig-like_dom_sf"/>
</dbReference>
<dbReference type="Pfam" id="PF13927">
    <property type="entry name" value="Ig_3"/>
    <property type="match status" value="1"/>
</dbReference>
<evidence type="ECO:0000259" key="15">
    <source>
        <dbReference type="PROSITE" id="PS50017"/>
    </source>
</evidence>
<protein>
    <recommendedName>
        <fullName evidence="13">Netrin receptor UNC5</fullName>
    </recommendedName>
</protein>
<keyword evidence="11" id="KW-0325">Glycoprotein</keyword>
<dbReference type="Pfam" id="PF25609">
    <property type="entry name" value="Unc5_NetrinR_N"/>
    <property type="match status" value="1"/>
</dbReference>
<dbReference type="InterPro" id="IPR011029">
    <property type="entry name" value="DEATH-like_dom_sf"/>
</dbReference>
<evidence type="ECO:0000256" key="4">
    <source>
        <dbReference type="ARBA" id="ARBA00022692"/>
    </source>
</evidence>
<dbReference type="SUPFAM" id="SSF48726">
    <property type="entry name" value="Immunoglobulin"/>
    <property type="match status" value="1"/>
</dbReference>
<keyword evidence="7 13" id="KW-1133">Transmembrane helix</keyword>
<keyword evidence="9" id="KW-1015">Disulfide bond</keyword>
<gene>
    <name evidence="19" type="ORF">pdam_00006904</name>
</gene>
<dbReference type="PANTHER" id="PTHR12582">
    <property type="entry name" value="NETRIN RECEPTOR UNC5"/>
    <property type="match status" value="1"/>
</dbReference>
<feature type="region of interest" description="Disordered" evidence="14">
    <location>
        <begin position="563"/>
        <end position="582"/>
    </location>
</feature>
<dbReference type="Gene3D" id="1.10.533.10">
    <property type="entry name" value="Death Domain, Fas"/>
    <property type="match status" value="1"/>
</dbReference>
<dbReference type="SUPFAM" id="SSF82895">
    <property type="entry name" value="TSP-1 type 1 repeat"/>
    <property type="match status" value="1"/>
</dbReference>
<evidence type="ECO:0000256" key="12">
    <source>
        <dbReference type="ARBA" id="ARBA00023319"/>
    </source>
</evidence>
<feature type="compositionally biased region" description="Basic and acidic residues" evidence="14">
    <location>
        <begin position="902"/>
        <end position="914"/>
    </location>
</feature>
<dbReference type="InterPro" id="IPR007110">
    <property type="entry name" value="Ig-like_dom"/>
</dbReference>
<evidence type="ECO:0000313" key="19">
    <source>
        <dbReference type="EMBL" id="RMX50331.1"/>
    </source>
</evidence>
<dbReference type="PROSITE" id="PS50017">
    <property type="entry name" value="DEATH_DOMAIN"/>
    <property type="match status" value="1"/>
</dbReference>
<dbReference type="AlphaFoldDB" id="A0A3M6U9Q6"/>
<keyword evidence="12 13" id="KW-0393">Immunoglobulin domain</keyword>
<dbReference type="InterPro" id="IPR003410">
    <property type="entry name" value="HYR_dom"/>
</dbReference>
<comment type="function">
    <text evidence="13">Receptor for netrin required for axon guidance. Mediates axon repulsion of neuronal growth cones in the developing nervous system upon ligand binding.</text>
</comment>
<dbReference type="SMART" id="SM00209">
    <property type="entry name" value="TSP1"/>
    <property type="match status" value="1"/>
</dbReference>
<accession>A0A3M6U9Q6</accession>
<evidence type="ECO:0000256" key="9">
    <source>
        <dbReference type="ARBA" id="ARBA00023157"/>
    </source>
</evidence>
<proteinExistence type="inferred from homology"/>
<dbReference type="InterPro" id="IPR037936">
    <property type="entry name" value="UNC5A-D"/>
</dbReference>
<dbReference type="SUPFAM" id="SSF47986">
    <property type="entry name" value="DEATH domain"/>
    <property type="match status" value="1"/>
</dbReference>
<evidence type="ECO:0000256" key="5">
    <source>
        <dbReference type="ARBA" id="ARBA00022729"/>
    </source>
</evidence>
<dbReference type="Gene3D" id="2.20.100.10">
    <property type="entry name" value="Thrombospondin type-1 (TSP1) repeat"/>
    <property type="match status" value="1"/>
</dbReference>
<dbReference type="SMART" id="SM00409">
    <property type="entry name" value="IG"/>
    <property type="match status" value="1"/>
</dbReference>
<dbReference type="Proteomes" id="UP000275408">
    <property type="component" value="Unassembled WGS sequence"/>
</dbReference>
<dbReference type="STRING" id="46731.A0A3M6U9Q6"/>
<feature type="transmembrane region" description="Helical" evidence="13">
    <location>
        <begin position="440"/>
        <end position="460"/>
    </location>
</feature>
<evidence type="ECO:0000256" key="1">
    <source>
        <dbReference type="ARBA" id="ARBA00004479"/>
    </source>
</evidence>
<dbReference type="PROSITE" id="PS50092">
    <property type="entry name" value="TSP1"/>
    <property type="match status" value="1"/>
</dbReference>
<dbReference type="Pfam" id="PF00791">
    <property type="entry name" value="ZU5"/>
    <property type="match status" value="1"/>
</dbReference>
<keyword evidence="6" id="KW-0677">Repeat</keyword>
<dbReference type="InterPro" id="IPR057755">
    <property type="entry name" value="UNC5A-D-like_N"/>
</dbReference>
<evidence type="ECO:0000313" key="20">
    <source>
        <dbReference type="Proteomes" id="UP000275408"/>
    </source>
</evidence>
<feature type="domain" description="ZU5" evidence="18">
    <location>
        <begin position="610"/>
        <end position="757"/>
    </location>
</feature>
<evidence type="ECO:0000259" key="16">
    <source>
        <dbReference type="PROSITE" id="PS50825"/>
    </source>
</evidence>
<feature type="domain" description="HYR" evidence="16">
    <location>
        <begin position="316"/>
        <end position="406"/>
    </location>
</feature>
<name>A0A3M6U9Q6_POCDA</name>
<comment type="subcellular location">
    <subcellularLocation>
        <location evidence="13">Cell membrane</location>
        <topology evidence="13">Single-pass type I membrane protein</topology>
    </subcellularLocation>
    <subcellularLocation>
        <location evidence="1">Membrane</location>
        <topology evidence="1">Single-pass type I membrane protein</topology>
    </subcellularLocation>
</comment>
<dbReference type="Pfam" id="PF17217">
    <property type="entry name" value="UPA"/>
    <property type="match status" value="1"/>
</dbReference>
<evidence type="ECO:0000256" key="3">
    <source>
        <dbReference type="ARBA" id="ARBA00022473"/>
    </source>
</evidence>
<evidence type="ECO:0000256" key="13">
    <source>
        <dbReference type="RuleBase" id="RU367033"/>
    </source>
</evidence>
<feature type="domain" description="Ig-like" evidence="17">
    <location>
        <begin position="169"/>
        <end position="261"/>
    </location>
</feature>
<dbReference type="Gene3D" id="2.60.220.30">
    <property type="match status" value="1"/>
</dbReference>
<dbReference type="InterPro" id="IPR003598">
    <property type="entry name" value="Ig_sub2"/>
</dbReference>
<keyword evidence="10 13" id="KW-0675">Receptor</keyword>
<evidence type="ECO:0000256" key="7">
    <source>
        <dbReference type="ARBA" id="ARBA00022989"/>
    </source>
</evidence>
<dbReference type="Pfam" id="PF00531">
    <property type="entry name" value="Death"/>
    <property type="match status" value="1"/>
</dbReference>
<dbReference type="PANTHER" id="PTHR12582:SF47">
    <property type="entry name" value="NETRIN RECEPTOR UNC-5"/>
    <property type="match status" value="1"/>
</dbReference>
<dbReference type="PROSITE" id="PS51145">
    <property type="entry name" value="ZU5"/>
    <property type="match status" value="1"/>
</dbReference>
<dbReference type="PROSITE" id="PS50825">
    <property type="entry name" value="HYR"/>
    <property type="match status" value="1"/>
</dbReference>
<dbReference type="PROSITE" id="PS50835">
    <property type="entry name" value="IG_LIKE"/>
    <property type="match status" value="1"/>
</dbReference>
<feature type="signal peptide" evidence="13">
    <location>
        <begin position="1"/>
        <end position="21"/>
    </location>
</feature>
<dbReference type="InterPro" id="IPR000906">
    <property type="entry name" value="ZU5_dom"/>
</dbReference>
<evidence type="ECO:0000259" key="17">
    <source>
        <dbReference type="PROSITE" id="PS50835"/>
    </source>
</evidence>
<comment type="similarity">
    <text evidence="2 13">Belongs to the unc-5 family.</text>
</comment>
<dbReference type="SMART" id="SM00408">
    <property type="entry name" value="IGc2"/>
    <property type="match status" value="1"/>
</dbReference>
<dbReference type="GO" id="GO:0005042">
    <property type="term" value="F:netrin receptor activity"/>
    <property type="evidence" value="ECO:0007669"/>
    <property type="project" value="UniProtKB-UniRule"/>
</dbReference>
<evidence type="ECO:0000256" key="14">
    <source>
        <dbReference type="SAM" id="MobiDB-lite"/>
    </source>
</evidence>
<dbReference type="OrthoDB" id="5980134at2759"/>